<evidence type="ECO:0000313" key="3">
    <source>
        <dbReference type="Proteomes" id="UP001214576"/>
    </source>
</evidence>
<dbReference type="Proteomes" id="UP001214576">
    <property type="component" value="Unassembled WGS sequence"/>
</dbReference>
<name>A0AAD4YAJ5_OVIAM</name>
<dbReference type="AlphaFoldDB" id="A0AAD4YAJ5"/>
<evidence type="ECO:0000313" key="2">
    <source>
        <dbReference type="EMBL" id="KAI4540793.1"/>
    </source>
</evidence>
<accession>A0AAD4YAJ5</accession>
<organism evidence="2 3">
    <name type="scientific">Ovis ammon polii</name>
    <dbReference type="NCBI Taxonomy" id="230172"/>
    <lineage>
        <taxon>Eukaryota</taxon>
        <taxon>Metazoa</taxon>
        <taxon>Chordata</taxon>
        <taxon>Craniata</taxon>
        <taxon>Vertebrata</taxon>
        <taxon>Euteleostomi</taxon>
        <taxon>Mammalia</taxon>
        <taxon>Eutheria</taxon>
        <taxon>Laurasiatheria</taxon>
        <taxon>Artiodactyla</taxon>
        <taxon>Ruminantia</taxon>
        <taxon>Pecora</taxon>
        <taxon>Bovidae</taxon>
        <taxon>Caprinae</taxon>
        <taxon>Ovis</taxon>
    </lineage>
</organism>
<comment type="caution">
    <text evidence="2">The sequence shown here is derived from an EMBL/GenBank/DDBJ whole genome shotgun (WGS) entry which is preliminary data.</text>
</comment>
<sequence length="215" mass="23498">METVAEALLSSEKEPPVADTDPGFTEALEGLCAFSPQINSLPVRRCPSAVAPLKSVGTKHHVEKDREIDIGPCKFKIQGQDFPQIGQAGAWESTFGEALRPLAAVGPQSGHLIESARHLRDRGAPHAVYGFADCCSMKLCCTGWHFVEAALTEDQDSLWFCPPVSDLFAPAYLSELFYPELQGHPINLYHLFIPQPPPPTHRSKKGPRSVTQKVA</sequence>
<gene>
    <name evidence="2" type="ORF">MG293_009834</name>
</gene>
<dbReference type="EMBL" id="JAKZEL010000009">
    <property type="protein sequence ID" value="KAI4540793.1"/>
    <property type="molecule type" value="Genomic_DNA"/>
</dbReference>
<keyword evidence="3" id="KW-1185">Reference proteome</keyword>
<reference evidence="2" key="1">
    <citation type="submission" date="2022-03" db="EMBL/GenBank/DDBJ databases">
        <title>Genomic analyses of argali, domestic sheep and their hybrids provide insights into chromosomal evolution, heterosis and genetic basis of agronomic traits.</title>
        <authorList>
            <person name="Li M."/>
        </authorList>
    </citation>
    <scope>NUCLEOTIDE SEQUENCE</scope>
    <source>
        <strain evidence="2">CAU-MHL-2022a</strain>
        <tissue evidence="2">Skin</tissue>
    </source>
</reference>
<evidence type="ECO:0000256" key="1">
    <source>
        <dbReference type="SAM" id="MobiDB-lite"/>
    </source>
</evidence>
<protein>
    <submittedName>
        <fullName evidence="2">Uncharacterized protein</fullName>
    </submittedName>
</protein>
<feature type="region of interest" description="Disordered" evidence="1">
    <location>
        <begin position="1"/>
        <end position="22"/>
    </location>
</feature>
<proteinExistence type="predicted"/>